<evidence type="ECO:0000256" key="3">
    <source>
        <dbReference type="ARBA" id="ARBA00023242"/>
    </source>
</evidence>
<dbReference type="FunCoup" id="Q4N5Q9">
    <property type="interactions" value="297"/>
</dbReference>
<keyword evidence="7" id="KW-1185">Reference proteome</keyword>
<evidence type="ECO:0000313" key="6">
    <source>
        <dbReference type="EMBL" id="EAN32514.1"/>
    </source>
</evidence>
<accession>Q4N5Q9</accession>
<proteinExistence type="predicted"/>
<dbReference type="SMART" id="SM00913">
    <property type="entry name" value="IBN_N"/>
    <property type="match status" value="1"/>
</dbReference>
<dbReference type="GO" id="GO:0031267">
    <property type="term" value="F:small GTPase binding"/>
    <property type="evidence" value="ECO:0007669"/>
    <property type="project" value="InterPro"/>
</dbReference>
<feature type="region of interest" description="Disordered" evidence="4">
    <location>
        <begin position="1010"/>
        <end position="1053"/>
    </location>
</feature>
<dbReference type="VEuPathDB" id="PiroplasmaDB:TpMuguga_02g00231"/>
<dbReference type="InParanoid" id="Q4N5Q9"/>
<dbReference type="GO" id="GO:0006606">
    <property type="term" value="P:protein import into nucleus"/>
    <property type="evidence" value="ECO:0007669"/>
    <property type="project" value="TreeGrafter"/>
</dbReference>
<dbReference type="eggNOG" id="KOG1991">
    <property type="taxonomic scope" value="Eukaryota"/>
</dbReference>
<protein>
    <recommendedName>
        <fullName evidence="5">Importin N-terminal domain-containing protein</fullName>
    </recommendedName>
</protein>
<dbReference type="GO" id="GO:0005829">
    <property type="term" value="C:cytosol"/>
    <property type="evidence" value="ECO:0007669"/>
    <property type="project" value="TreeGrafter"/>
</dbReference>
<dbReference type="OMA" id="WVAKTSW"/>
<dbReference type="AlphaFoldDB" id="Q4N5Q9"/>
<dbReference type="Gene3D" id="1.25.10.10">
    <property type="entry name" value="Leucine-rich Repeat Variant"/>
    <property type="match status" value="1"/>
</dbReference>
<dbReference type="Pfam" id="PF03810">
    <property type="entry name" value="IBN_N"/>
    <property type="match status" value="1"/>
</dbReference>
<dbReference type="SUPFAM" id="SSF48371">
    <property type="entry name" value="ARM repeat"/>
    <property type="match status" value="1"/>
</dbReference>
<dbReference type="PROSITE" id="PS50166">
    <property type="entry name" value="IMPORTIN_B_NT"/>
    <property type="match status" value="1"/>
</dbReference>
<keyword evidence="3" id="KW-0539">Nucleus</keyword>
<evidence type="ECO:0000256" key="2">
    <source>
        <dbReference type="ARBA" id="ARBA00022448"/>
    </source>
</evidence>
<dbReference type="KEGG" id="tpv:TP02_0231"/>
<dbReference type="STRING" id="5875.Q4N5Q9"/>
<dbReference type="GO" id="GO:0005635">
    <property type="term" value="C:nuclear envelope"/>
    <property type="evidence" value="ECO:0007669"/>
    <property type="project" value="TreeGrafter"/>
</dbReference>
<dbReference type="PANTHER" id="PTHR10997">
    <property type="entry name" value="IMPORTIN-7, 8, 11"/>
    <property type="match status" value="1"/>
</dbReference>
<evidence type="ECO:0000256" key="4">
    <source>
        <dbReference type="SAM" id="MobiDB-lite"/>
    </source>
</evidence>
<sequence>MCYSYFTLFSKMDHIDVNNHQHLVQALEGSVSADDQYRKQCEEYLLKFSSTPGSVASLMRVMSNFQCDDSVRLAASIRLKNHVATFWQITSEIDPPEPPLIASSDRTFLLDNLYLCLVSVGPSQKGIRNQCYEILRHVMFNAEINDMKNLLSSISSDLGQRTDSDRVLCSLYCLRKVMTKYEYHGSGQASEVNEVLTAFLAPLMAVAQDASKIGLANDEAATLIHLVLKIYFSSALLTSPTIPILRDSMQHWMTLIKYTITEFTKWQLTWNKNDLDVTPFSELGNEDEEFLSKLEQFKCLKWSMRILNRFISRQNSFSDDENRQKFYSLFISNNYSNEHLMLVLNMLKLESEYKLTLNNLTHHLLWSYLRHSLNYDSHFHYILNGNLSQIIGVYCLNTFKYTKEDISSYEDDPETFIQSLSDVCYQFYSNRGSCSDFLRDLVKTYPEESLSQIKQIIGACFENSDSAVLYSTLSIIGYVTDKLIKKTRPPPNAYTGNNLKSIINKENKKKVKPNYEHLQIDGEELLERKVVNFLNSEDVWIRTRAAWLCGCVLKRAFNFRNFETLKGIYFKLLDLLVDPELLVSVMAANAVIELFRVDDDNFQDLIVKSISVLLERLFLLMDRIELESVTSVLGEIVDNYSFEVIPYAKDIILNICNNITKNLLNQEANIKGSLSSTQLYTILHLYTLMHYLYHLKMDYEDDEKMLVRWSMLQTLNTIIRLLTPTGGREKTGKVKTEEKLALELNNYLIIISTIVNLLKLLFTRPDENSFDYLDEASLLLANLVKLLDIASIKQLVLSSGFGFANFWQLFLDLLNLIKVQGFEYVTDFAILRDPLVALAHRDSQGFVAILEDLFRICSEASGNGFTDEVHDVLSDALEVSLNTGAMNSIFDRLLQDSCNRLISLLSTFKKQNLHDLAHNNMQFMRLSCLLLMYYYQNSPKLPSNQNTIHNIKMLTDFILKHSLYCTWRLGRKYCILTCCTLIKNNVTKAENTSVVNLLVTLLQSLKASEEETQDEYQYSDSDSDSDSYDDYDDEYTDEDDDSEWEEYEFEDSPLKSLSEVKVAKQLLLSLNEPFEQHQLSGQQLMTFLNTI</sequence>
<dbReference type="Proteomes" id="UP000001949">
    <property type="component" value="Unassembled WGS sequence"/>
</dbReference>
<reference evidence="6 7" key="1">
    <citation type="journal article" date="2005" name="Science">
        <title>Genome sequence of Theileria parva, a bovine pathogen that transforms lymphocytes.</title>
        <authorList>
            <person name="Gardner M.J."/>
            <person name="Bishop R."/>
            <person name="Shah T."/>
            <person name="de Villiers E.P."/>
            <person name="Carlton J.M."/>
            <person name="Hall N."/>
            <person name="Ren Q."/>
            <person name="Paulsen I.T."/>
            <person name="Pain A."/>
            <person name="Berriman M."/>
            <person name="Wilson R.J.M."/>
            <person name="Sato S."/>
            <person name="Ralph S.A."/>
            <person name="Mann D.J."/>
            <person name="Xiong Z."/>
            <person name="Shallom S.J."/>
            <person name="Weidman J."/>
            <person name="Jiang L."/>
            <person name="Lynn J."/>
            <person name="Weaver B."/>
            <person name="Shoaibi A."/>
            <person name="Domingo A.R."/>
            <person name="Wasawo D."/>
            <person name="Crabtree J."/>
            <person name="Wortman J.R."/>
            <person name="Haas B."/>
            <person name="Angiuoli S.V."/>
            <person name="Creasy T.H."/>
            <person name="Lu C."/>
            <person name="Suh B."/>
            <person name="Silva J.C."/>
            <person name="Utterback T.R."/>
            <person name="Feldblyum T.V."/>
            <person name="Pertea M."/>
            <person name="Allen J."/>
            <person name="Nierman W.C."/>
            <person name="Taracha E.L.N."/>
            <person name="Salzberg S.L."/>
            <person name="White O.R."/>
            <person name="Fitzhugh H.A."/>
            <person name="Morzaria S."/>
            <person name="Venter J.C."/>
            <person name="Fraser C.M."/>
            <person name="Nene V."/>
        </authorList>
    </citation>
    <scope>NUCLEOTIDE SEQUENCE [LARGE SCALE GENOMIC DNA]</scope>
    <source>
        <strain evidence="6 7">Muguga</strain>
    </source>
</reference>
<evidence type="ECO:0000259" key="5">
    <source>
        <dbReference type="PROSITE" id="PS50166"/>
    </source>
</evidence>
<dbReference type="EMBL" id="AAGK01000002">
    <property type="protein sequence ID" value="EAN32514.1"/>
    <property type="molecule type" value="Genomic_DNA"/>
</dbReference>
<dbReference type="InterPro" id="IPR001494">
    <property type="entry name" value="Importin-beta_N"/>
</dbReference>
<dbReference type="InterPro" id="IPR016024">
    <property type="entry name" value="ARM-type_fold"/>
</dbReference>
<evidence type="ECO:0000313" key="7">
    <source>
        <dbReference type="Proteomes" id="UP000001949"/>
    </source>
</evidence>
<organism evidence="6 7">
    <name type="scientific">Theileria parva</name>
    <name type="common">East coast fever infection agent</name>
    <dbReference type="NCBI Taxonomy" id="5875"/>
    <lineage>
        <taxon>Eukaryota</taxon>
        <taxon>Sar</taxon>
        <taxon>Alveolata</taxon>
        <taxon>Apicomplexa</taxon>
        <taxon>Aconoidasida</taxon>
        <taxon>Piroplasmida</taxon>
        <taxon>Theileriidae</taxon>
        <taxon>Theileria</taxon>
    </lineage>
</organism>
<evidence type="ECO:0000256" key="1">
    <source>
        <dbReference type="ARBA" id="ARBA00004123"/>
    </source>
</evidence>
<comment type="subcellular location">
    <subcellularLocation>
        <location evidence="1">Nucleus</location>
    </subcellularLocation>
</comment>
<feature type="domain" description="Importin N-terminal" evidence="5">
    <location>
        <begin position="41"/>
        <end position="119"/>
    </location>
</feature>
<name>Q4N5Q9_THEPA</name>
<feature type="compositionally biased region" description="Acidic residues" evidence="4">
    <location>
        <begin position="1021"/>
        <end position="1051"/>
    </location>
</feature>
<comment type="caution">
    <text evidence="6">The sequence shown here is derived from an EMBL/GenBank/DDBJ whole genome shotgun (WGS) entry which is preliminary data.</text>
</comment>
<keyword evidence="2" id="KW-0813">Transport</keyword>
<dbReference type="InterPro" id="IPR011989">
    <property type="entry name" value="ARM-like"/>
</dbReference>
<gene>
    <name evidence="6" type="ordered locus">TP02_0231</name>
</gene>